<name>A0ABT8IR20_9BACL</name>
<comment type="similarity">
    <text evidence="1">Belongs to the enoyl-CoA hydratase/isomerase family.</text>
</comment>
<evidence type="ECO:0000313" key="2">
    <source>
        <dbReference type="EMBL" id="MDN4595219.1"/>
    </source>
</evidence>
<dbReference type="SUPFAM" id="SSF52096">
    <property type="entry name" value="ClpP/crotonase"/>
    <property type="match status" value="1"/>
</dbReference>
<reference evidence="2" key="1">
    <citation type="submission" date="2022-08" db="EMBL/GenBank/DDBJ databases">
        <title>Polycladomyces zharkentsis sp. nov., a novel thermophilic CMC and starch-degrading bacterium isolated from a geothermal spring in Kazakhstan.</title>
        <authorList>
            <person name="Mashzhan A."/>
            <person name="Kistaubaeva A."/>
            <person name="Javier-Lopez R."/>
            <person name="Birkeland N.-K."/>
        </authorList>
    </citation>
    <scope>NUCLEOTIDE SEQUENCE</scope>
    <source>
        <strain evidence="2">KSR 13</strain>
    </source>
</reference>
<comment type="caution">
    <text evidence="2">The sequence shown here is derived from an EMBL/GenBank/DDBJ whole genome shotgun (WGS) entry which is preliminary data.</text>
</comment>
<dbReference type="Gene3D" id="1.10.287.2460">
    <property type="match status" value="1"/>
</dbReference>
<sequence length="260" mass="28880">MTDKVLVEKEGAIVIIFINRPSKHNCIDGETADALFRAWTDFRDDPVAKVAILTGKGPSFSSGADLKALDSLGPRDQFDPDFAYNGRGYLGFTRITDIFKPTIAAINGYCFAGGLEMAAWCDIRIAATNAEFGCLERRWNVPLVDGGTQRLPRIIGWGRAMDLILTGRRINAQTALEWGLVTEVTEPEHLLTRAKELAAQIAAYPQDSLRTDKQAMVRGWGLTLEEGLRAECHLGMPHVKSEVTREGLVRFQKRKETEED</sequence>
<dbReference type="RefSeq" id="WP_301240250.1">
    <property type="nucleotide sequence ID" value="NZ_JANRHH010000052.1"/>
</dbReference>
<dbReference type="CDD" id="cd06558">
    <property type="entry name" value="crotonase-like"/>
    <property type="match status" value="1"/>
</dbReference>
<proteinExistence type="inferred from homology"/>
<dbReference type="Pfam" id="PF00378">
    <property type="entry name" value="ECH_1"/>
    <property type="match status" value="1"/>
</dbReference>
<dbReference type="Proteomes" id="UP001174196">
    <property type="component" value="Unassembled WGS sequence"/>
</dbReference>
<gene>
    <name evidence="2" type="ORF">NWF35_15235</name>
</gene>
<dbReference type="EMBL" id="JANRHH010000052">
    <property type="protein sequence ID" value="MDN4595219.1"/>
    <property type="molecule type" value="Genomic_DNA"/>
</dbReference>
<evidence type="ECO:0000256" key="1">
    <source>
        <dbReference type="ARBA" id="ARBA00005254"/>
    </source>
</evidence>
<dbReference type="PANTHER" id="PTHR43802">
    <property type="entry name" value="ENOYL-COA HYDRATASE"/>
    <property type="match status" value="1"/>
</dbReference>
<dbReference type="InterPro" id="IPR029045">
    <property type="entry name" value="ClpP/crotonase-like_dom_sf"/>
</dbReference>
<dbReference type="Gene3D" id="3.90.226.10">
    <property type="entry name" value="2-enoyl-CoA Hydratase, Chain A, domain 1"/>
    <property type="match status" value="1"/>
</dbReference>
<organism evidence="2 3">
    <name type="scientific">Polycladomyces subterraneus</name>
    <dbReference type="NCBI Taxonomy" id="1016997"/>
    <lineage>
        <taxon>Bacteria</taxon>
        <taxon>Bacillati</taxon>
        <taxon>Bacillota</taxon>
        <taxon>Bacilli</taxon>
        <taxon>Bacillales</taxon>
        <taxon>Thermoactinomycetaceae</taxon>
        <taxon>Polycladomyces</taxon>
    </lineage>
</organism>
<accession>A0ABT8IR20</accession>
<protein>
    <submittedName>
        <fullName evidence="2">Enoyl-CoA hydratase-related protein</fullName>
    </submittedName>
</protein>
<keyword evidence="3" id="KW-1185">Reference proteome</keyword>
<dbReference type="InterPro" id="IPR001753">
    <property type="entry name" value="Enoyl-CoA_hydra/iso"/>
</dbReference>
<dbReference type="PANTHER" id="PTHR43802:SF1">
    <property type="entry name" value="IP11341P-RELATED"/>
    <property type="match status" value="1"/>
</dbReference>
<evidence type="ECO:0000313" key="3">
    <source>
        <dbReference type="Proteomes" id="UP001174196"/>
    </source>
</evidence>